<protein>
    <submittedName>
        <fullName evidence="2">Spore coat protein U domain-containing protein</fullName>
    </submittedName>
</protein>
<dbReference type="EMBL" id="JACOPV010000012">
    <property type="protein sequence ID" value="MBM5459652.1"/>
    <property type="molecule type" value="Genomic_DNA"/>
</dbReference>
<dbReference type="InterPro" id="IPR053167">
    <property type="entry name" value="Spore_coat_component"/>
</dbReference>
<organism evidence="2 3">
    <name type="scientific">Pseudomonas arcuscaelestis</name>
    <dbReference type="NCBI Taxonomy" id="2710591"/>
    <lineage>
        <taxon>Bacteria</taxon>
        <taxon>Pseudomonadati</taxon>
        <taxon>Pseudomonadota</taxon>
        <taxon>Gammaproteobacteria</taxon>
        <taxon>Pseudomonadales</taxon>
        <taxon>Pseudomonadaceae</taxon>
        <taxon>Pseudomonas</taxon>
    </lineage>
</organism>
<evidence type="ECO:0000259" key="1">
    <source>
        <dbReference type="Pfam" id="PF05229"/>
    </source>
</evidence>
<dbReference type="PANTHER" id="PTHR37089:SF3">
    <property type="entry name" value="EXPORTED PROTEIN"/>
    <property type="match status" value="1"/>
</dbReference>
<accession>A0ABS2C1B5</accession>
<gene>
    <name evidence="2" type="ORF">H8F21_18980</name>
</gene>
<keyword evidence="3" id="KW-1185">Reference proteome</keyword>
<dbReference type="Proteomes" id="UP000745663">
    <property type="component" value="Unassembled WGS sequence"/>
</dbReference>
<evidence type="ECO:0000313" key="3">
    <source>
        <dbReference type="Proteomes" id="UP000745663"/>
    </source>
</evidence>
<dbReference type="PANTHER" id="PTHR37089">
    <property type="entry name" value="PROTEIN U-RELATED"/>
    <property type="match status" value="1"/>
</dbReference>
<keyword evidence="2" id="KW-0946">Virion</keyword>
<reference evidence="2 3" key="1">
    <citation type="submission" date="2020-08" db="EMBL/GenBank/DDBJ databases">
        <title>Description of novel Pseudomonas species.</title>
        <authorList>
            <person name="Duman M."/>
            <person name="Mulet M."/>
            <person name="Altun S."/>
            <person name="Saticioglu I.B."/>
            <person name="Lalucat J."/>
            <person name="Garcia-Valdes E."/>
        </authorList>
    </citation>
    <scope>NUCLEOTIDE SEQUENCE [LARGE SCALE GENOMIC DNA]</scope>
    <source>
        <strain evidence="2 3">P66</strain>
    </source>
</reference>
<evidence type="ECO:0000313" key="2">
    <source>
        <dbReference type="EMBL" id="MBM5459652.1"/>
    </source>
</evidence>
<dbReference type="RefSeq" id="WP_203478573.1">
    <property type="nucleotide sequence ID" value="NZ_JACOPV010000012.1"/>
</dbReference>
<name>A0ABS2C1B5_9PSED</name>
<comment type="caution">
    <text evidence="2">The sequence shown here is derived from an EMBL/GenBank/DDBJ whole genome shotgun (WGS) entry which is preliminary data.</text>
</comment>
<sequence length="184" mass="19876">MNSALKDESVKGRALVVLLGLVIANSSAAAQFMVEVKVQVQRGCVLVHQPREAGAQALGVLDFGVTARLDDPSGPRTSYLHNQRPPRLECNPHTSYQLQVDAGQHGGSGEVRYLASAQPSAQPIPYRLYQDAAWRVPLPVNVIQHARVPSSGSVELPLYARIDSLTQVPAVGSYSDLLKVTVTW</sequence>
<dbReference type="Pfam" id="PF05229">
    <property type="entry name" value="SCPU"/>
    <property type="match status" value="1"/>
</dbReference>
<dbReference type="InterPro" id="IPR007893">
    <property type="entry name" value="Spore_coat_U/FanG"/>
</dbReference>
<proteinExistence type="predicted"/>
<keyword evidence="2" id="KW-0167">Capsid protein</keyword>
<feature type="domain" description="Spore coat protein U/FanG" evidence="1">
    <location>
        <begin position="32"/>
        <end position="181"/>
    </location>
</feature>
<dbReference type="SMART" id="SM00972">
    <property type="entry name" value="SCPU"/>
    <property type="match status" value="1"/>
</dbReference>